<feature type="compositionally biased region" description="Low complexity" evidence="1">
    <location>
        <begin position="46"/>
        <end position="58"/>
    </location>
</feature>
<feature type="region of interest" description="Disordered" evidence="1">
    <location>
        <begin position="31"/>
        <end position="58"/>
    </location>
</feature>
<protein>
    <submittedName>
        <fullName evidence="2">Uncharacterized protein</fullName>
    </submittedName>
</protein>
<accession>A0A4D4JJ36</accession>
<dbReference type="RefSeq" id="WP_153816592.1">
    <property type="nucleotide sequence ID" value="NZ_BJFL01000066.1"/>
</dbReference>
<name>A0A4D4JJ36_9PSEU</name>
<comment type="caution">
    <text evidence="2">The sequence shown here is derived from an EMBL/GenBank/DDBJ whole genome shotgun (WGS) entry which is preliminary data.</text>
</comment>
<evidence type="ECO:0000313" key="3">
    <source>
        <dbReference type="Proteomes" id="UP000298860"/>
    </source>
</evidence>
<keyword evidence="3" id="KW-1185">Reference proteome</keyword>
<dbReference type="Proteomes" id="UP000298860">
    <property type="component" value="Unassembled WGS sequence"/>
</dbReference>
<evidence type="ECO:0000313" key="2">
    <source>
        <dbReference type="EMBL" id="GDY33917.1"/>
    </source>
</evidence>
<dbReference type="AlphaFoldDB" id="A0A4D4JJ36"/>
<gene>
    <name evidence="2" type="ORF">GTS_55500</name>
</gene>
<feature type="compositionally biased region" description="Gly residues" evidence="1">
    <location>
        <begin position="78"/>
        <end position="93"/>
    </location>
</feature>
<evidence type="ECO:0000256" key="1">
    <source>
        <dbReference type="SAM" id="MobiDB-lite"/>
    </source>
</evidence>
<organism evidence="2 3">
    <name type="scientific">Gandjariella thermophila</name>
    <dbReference type="NCBI Taxonomy" id="1931992"/>
    <lineage>
        <taxon>Bacteria</taxon>
        <taxon>Bacillati</taxon>
        <taxon>Actinomycetota</taxon>
        <taxon>Actinomycetes</taxon>
        <taxon>Pseudonocardiales</taxon>
        <taxon>Pseudonocardiaceae</taxon>
        <taxon>Gandjariella</taxon>
    </lineage>
</organism>
<reference evidence="3" key="1">
    <citation type="submission" date="2019-04" db="EMBL/GenBank/DDBJ databases">
        <title>Draft genome sequence of Pseudonocardiaceae bacterium SL3-2-4.</title>
        <authorList>
            <person name="Ningsih F."/>
            <person name="Yokota A."/>
            <person name="Sakai Y."/>
            <person name="Nanatani K."/>
            <person name="Yabe S."/>
            <person name="Oetari A."/>
            <person name="Sjamsuridzal W."/>
        </authorList>
    </citation>
    <scope>NUCLEOTIDE SEQUENCE [LARGE SCALE GENOMIC DNA]</scope>
    <source>
        <strain evidence="3">SL3-2-4</strain>
    </source>
</reference>
<sequence>MDVIAVAFGEHRVDADGDECVGAPLRDGDTDLAAGRLVDGGAASHPPQTGQRGRPRGQQAGVDELVEVEGGELAGDADGLGGFLPGPGGGSGG</sequence>
<dbReference type="EMBL" id="BJFL01000066">
    <property type="protein sequence ID" value="GDY33917.1"/>
    <property type="molecule type" value="Genomic_DNA"/>
</dbReference>
<feature type="region of interest" description="Disordered" evidence="1">
    <location>
        <begin position="72"/>
        <end position="93"/>
    </location>
</feature>
<proteinExistence type="predicted"/>